<dbReference type="EMBL" id="LXJZ01000206">
    <property type="protein sequence ID" value="OAJ54189.1"/>
    <property type="molecule type" value="Genomic_DNA"/>
</dbReference>
<evidence type="ECO:0000313" key="6">
    <source>
        <dbReference type="Proteomes" id="UP000077961"/>
    </source>
</evidence>
<feature type="coiled-coil region" evidence="1">
    <location>
        <begin position="123"/>
        <end position="171"/>
    </location>
</feature>
<dbReference type="Proteomes" id="UP000078116">
    <property type="component" value="Unassembled WGS sequence"/>
</dbReference>
<feature type="region of interest" description="Disordered" evidence="2">
    <location>
        <begin position="286"/>
        <end position="332"/>
    </location>
</feature>
<reference evidence="6 7" key="1">
    <citation type="submission" date="2016-04" db="EMBL/GenBank/DDBJ databases">
        <title>Reclassification of Paraburkholderia panaciterrae (Farh et al. 2015) Dobritsa &amp; Samadpour 2016 as a later homotypic synonym of Paraburkholderia ginsengiterrae (Farh et al. 2015) Dobritsa &amp; Samadpour 2016.</title>
        <authorList>
            <person name="Dobritsa A.P."/>
            <person name="Kutumbaka K."/>
            <person name="Samadpour M."/>
        </authorList>
    </citation>
    <scope>NUCLEOTIDE SEQUENCE [LARGE SCALE GENOMIC DNA]</scope>
    <source>
        <strain evidence="4 7">DCY85</strain>
        <strain evidence="5 6">DCY85-1</strain>
    </source>
</reference>
<gene>
    <name evidence="5" type="ORF">A6V36_36545</name>
    <name evidence="4" type="ORF">A6V37_36200</name>
</gene>
<dbReference type="InterPro" id="IPR021104">
    <property type="entry name" value="KfrA_DNA-bd_N"/>
</dbReference>
<sequence length="332" mass="35815">MARPAAVSPDQIRTTVLAMLAEAELDPEHAPPTSERFRRVVAVRKLRARLGAGDPAMLSRTLNTIEAEVVRAGLAQVAIPGLPDPIAEQMRALWQAAVAVQLDEVVRLREDATRAAEASDAARRDAELRTEMLRVELADLRAQVTARDSELANLRADCRSLTERAATLNGAAAGLQAERDTVTATLAQTRQSHADEFAAVHTRYEGLSRQLLQETEHQRHALQAERERLAGQVSEARERVAALEGLRDRLLTELAGERDARQHAAAEAAALTTLVSEQRALLQTMQAAQPAQAATHGAASATPGRRRRTSATPSVATPSPAGPVAQARRKAR</sequence>
<dbReference type="Gene3D" id="1.10.287.1490">
    <property type="match status" value="1"/>
</dbReference>
<evidence type="ECO:0000256" key="1">
    <source>
        <dbReference type="SAM" id="Coils"/>
    </source>
</evidence>
<keyword evidence="6" id="KW-1185">Reference proteome</keyword>
<dbReference type="EMBL" id="LXKA01000366">
    <property type="protein sequence ID" value="OAJ52877.1"/>
    <property type="molecule type" value="Genomic_DNA"/>
</dbReference>
<organism evidence="4 7">
    <name type="scientific">Paraburkholderia ginsengiterrae</name>
    <dbReference type="NCBI Taxonomy" id="1462993"/>
    <lineage>
        <taxon>Bacteria</taxon>
        <taxon>Pseudomonadati</taxon>
        <taxon>Pseudomonadota</taxon>
        <taxon>Betaproteobacteria</taxon>
        <taxon>Burkholderiales</taxon>
        <taxon>Burkholderiaceae</taxon>
        <taxon>Paraburkholderia</taxon>
    </lineage>
</organism>
<dbReference type="AlphaFoldDB" id="A0A1A9MXJ0"/>
<accession>A0A1A9MXJ0</accession>
<dbReference type="Proteomes" id="UP000077961">
    <property type="component" value="Unassembled WGS sequence"/>
</dbReference>
<name>A0A1A9MXJ0_9BURK</name>
<comment type="caution">
    <text evidence="4">The sequence shown here is derived from an EMBL/GenBank/DDBJ whole genome shotgun (WGS) entry which is preliminary data.</text>
</comment>
<feature type="compositionally biased region" description="Low complexity" evidence="2">
    <location>
        <begin position="286"/>
        <end position="302"/>
    </location>
</feature>
<dbReference type="RefSeq" id="WP_064270915.1">
    <property type="nucleotide sequence ID" value="NZ_LXJZ01000206.1"/>
</dbReference>
<proteinExistence type="predicted"/>
<feature type="domain" description="KfrA N-terminal DNA-binding" evidence="3">
    <location>
        <begin position="10"/>
        <end position="136"/>
    </location>
</feature>
<evidence type="ECO:0000256" key="2">
    <source>
        <dbReference type="SAM" id="MobiDB-lite"/>
    </source>
</evidence>
<dbReference type="OrthoDB" id="8961697at2"/>
<dbReference type="Pfam" id="PF11740">
    <property type="entry name" value="KfrA_N"/>
    <property type="match status" value="1"/>
</dbReference>
<keyword evidence="1" id="KW-0175">Coiled coil</keyword>
<evidence type="ECO:0000313" key="5">
    <source>
        <dbReference type="EMBL" id="OAJ54189.1"/>
    </source>
</evidence>
<evidence type="ECO:0000313" key="7">
    <source>
        <dbReference type="Proteomes" id="UP000078116"/>
    </source>
</evidence>
<protein>
    <recommendedName>
        <fullName evidence="3">KfrA N-terminal DNA-binding domain-containing protein</fullName>
    </recommendedName>
</protein>
<evidence type="ECO:0000313" key="4">
    <source>
        <dbReference type="EMBL" id="OAJ52877.1"/>
    </source>
</evidence>
<evidence type="ECO:0000259" key="3">
    <source>
        <dbReference type="Pfam" id="PF11740"/>
    </source>
</evidence>
<feature type="coiled-coil region" evidence="1">
    <location>
        <begin position="212"/>
        <end position="253"/>
    </location>
</feature>